<feature type="transmembrane region" description="Helical" evidence="1">
    <location>
        <begin position="185"/>
        <end position="205"/>
    </location>
</feature>
<accession>A0ABW8ARW5</accession>
<dbReference type="RefSeq" id="WP_398283522.1">
    <property type="nucleotide sequence ID" value="NZ_JBITLV010000006.1"/>
</dbReference>
<keyword evidence="1" id="KW-1133">Transmembrane helix</keyword>
<evidence type="ECO:0000313" key="2">
    <source>
        <dbReference type="EMBL" id="MFI7589135.1"/>
    </source>
</evidence>
<comment type="caution">
    <text evidence="2">The sequence shown here is derived from an EMBL/GenBank/DDBJ whole genome shotgun (WGS) entry which is preliminary data.</text>
</comment>
<organism evidence="2 3">
    <name type="scientific">Spongisporangium articulatum</name>
    <dbReference type="NCBI Taxonomy" id="3362603"/>
    <lineage>
        <taxon>Bacteria</taxon>
        <taxon>Bacillati</taxon>
        <taxon>Actinomycetota</taxon>
        <taxon>Actinomycetes</taxon>
        <taxon>Kineosporiales</taxon>
        <taxon>Kineosporiaceae</taxon>
        <taxon>Spongisporangium</taxon>
    </lineage>
</organism>
<feature type="transmembrane region" description="Helical" evidence="1">
    <location>
        <begin position="75"/>
        <end position="93"/>
    </location>
</feature>
<sequence>MDGTDAGTAFADYASLTALQGRVRATRRAASVPLLVVGAGLTIAEGQDFLADRVLAPSGPSEGLYDPGFFGSTPVQIVGWVVVPLAFTVLWWLRRRARRGQGMGVSRPAGAAAAGAVTFAVLPPLAIVLSIGGPFLAAAPGLLLIGLAEKVRALTVWSLTVGLLGVLEGPYWLTNRLPEADYVWWYHHAIMLTLALLTVALGVVARLREGAVRAGD</sequence>
<gene>
    <name evidence="2" type="ORF">ACIB24_18890</name>
</gene>
<dbReference type="EMBL" id="JBITLV010000006">
    <property type="protein sequence ID" value="MFI7589135.1"/>
    <property type="molecule type" value="Genomic_DNA"/>
</dbReference>
<protein>
    <submittedName>
        <fullName evidence="2">Uncharacterized protein</fullName>
    </submittedName>
</protein>
<feature type="transmembrane region" description="Helical" evidence="1">
    <location>
        <begin position="154"/>
        <end position="173"/>
    </location>
</feature>
<feature type="transmembrane region" description="Helical" evidence="1">
    <location>
        <begin position="105"/>
        <end position="122"/>
    </location>
</feature>
<reference evidence="2 3" key="1">
    <citation type="submission" date="2024-10" db="EMBL/GenBank/DDBJ databases">
        <title>The Natural Products Discovery Center: Release of the First 8490 Sequenced Strains for Exploring Actinobacteria Biosynthetic Diversity.</title>
        <authorList>
            <person name="Kalkreuter E."/>
            <person name="Kautsar S.A."/>
            <person name="Yang D."/>
            <person name="Bader C.D."/>
            <person name="Teijaro C.N."/>
            <person name="Fluegel L."/>
            <person name="Davis C.M."/>
            <person name="Simpson J.R."/>
            <person name="Lauterbach L."/>
            <person name="Steele A.D."/>
            <person name="Gui C."/>
            <person name="Meng S."/>
            <person name="Li G."/>
            <person name="Viehrig K."/>
            <person name="Ye F."/>
            <person name="Su P."/>
            <person name="Kiefer A.F."/>
            <person name="Nichols A."/>
            <person name="Cepeda A.J."/>
            <person name="Yan W."/>
            <person name="Fan B."/>
            <person name="Jiang Y."/>
            <person name="Adhikari A."/>
            <person name="Zheng C.-J."/>
            <person name="Schuster L."/>
            <person name="Cowan T.M."/>
            <person name="Smanski M.J."/>
            <person name="Chevrette M.G."/>
            <person name="De Carvalho L.P.S."/>
            <person name="Shen B."/>
        </authorList>
    </citation>
    <scope>NUCLEOTIDE SEQUENCE [LARGE SCALE GENOMIC DNA]</scope>
    <source>
        <strain evidence="2 3">NPDC049639</strain>
    </source>
</reference>
<dbReference type="Proteomes" id="UP001612915">
    <property type="component" value="Unassembled WGS sequence"/>
</dbReference>
<evidence type="ECO:0000313" key="3">
    <source>
        <dbReference type="Proteomes" id="UP001612915"/>
    </source>
</evidence>
<keyword evidence="1" id="KW-0812">Transmembrane</keyword>
<feature type="transmembrane region" description="Helical" evidence="1">
    <location>
        <begin position="128"/>
        <end position="147"/>
    </location>
</feature>
<name>A0ABW8ARW5_9ACTN</name>
<evidence type="ECO:0000256" key="1">
    <source>
        <dbReference type="SAM" id="Phobius"/>
    </source>
</evidence>
<keyword evidence="3" id="KW-1185">Reference proteome</keyword>
<keyword evidence="1" id="KW-0472">Membrane</keyword>
<proteinExistence type="predicted"/>